<evidence type="ECO:0000256" key="7">
    <source>
        <dbReference type="ARBA" id="ARBA00022777"/>
    </source>
</evidence>
<keyword evidence="16" id="KW-1185">Reference proteome</keyword>
<dbReference type="Proteomes" id="UP000188320">
    <property type="component" value="Unassembled WGS sequence"/>
</dbReference>
<dbReference type="PRINTS" id="PR00473">
    <property type="entry name" value="GALCTOKINASE"/>
</dbReference>
<comment type="catalytic activity">
    <reaction evidence="12">
        <text>alpha-D-galactose + ATP = alpha-D-galactose 1-phosphate + ADP + H(+)</text>
        <dbReference type="Rhea" id="RHEA:13553"/>
        <dbReference type="ChEBI" id="CHEBI:15378"/>
        <dbReference type="ChEBI" id="CHEBI:28061"/>
        <dbReference type="ChEBI" id="CHEBI:30616"/>
        <dbReference type="ChEBI" id="CHEBI:58336"/>
        <dbReference type="ChEBI" id="CHEBI:456216"/>
        <dbReference type="EC" id="2.7.1.6"/>
    </reaction>
    <physiologicalReaction direction="left-to-right" evidence="12">
        <dbReference type="Rhea" id="RHEA:13554"/>
    </physiologicalReaction>
</comment>
<evidence type="ECO:0000256" key="12">
    <source>
        <dbReference type="ARBA" id="ARBA00049538"/>
    </source>
</evidence>
<dbReference type="PANTHER" id="PTHR10457">
    <property type="entry name" value="MEVALONATE KINASE/GALACTOKINASE"/>
    <property type="match status" value="1"/>
</dbReference>
<protein>
    <recommendedName>
        <fullName evidence="4">Galactokinase</fullName>
        <ecNumber evidence="3">2.7.1.6</ecNumber>
    </recommendedName>
    <alternativeName>
        <fullName evidence="11">Galactose kinase</fullName>
    </alternativeName>
</protein>
<comment type="pathway">
    <text evidence="1">Carbohydrate metabolism; galactose metabolism.</text>
</comment>
<feature type="domain" description="GHMP kinase N-terminal" evidence="13">
    <location>
        <begin position="119"/>
        <end position="207"/>
    </location>
</feature>
<dbReference type="EMBL" id="LSSK01000277">
    <property type="protein sequence ID" value="OMH83978.1"/>
    <property type="molecule type" value="Genomic_DNA"/>
</dbReference>
<evidence type="ECO:0000256" key="5">
    <source>
        <dbReference type="ARBA" id="ARBA00022679"/>
    </source>
</evidence>
<evidence type="ECO:0000256" key="1">
    <source>
        <dbReference type="ARBA" id="ARBA00004947"/>
    </source>
</evidence>
<evidence type="ECO:0000256" key="10">
    <source>
        <dbReference type="ARBA" id="ARBA00023277"/>
    </source>
</evidence>
<dbReference type="PRINTS" id="PR00959">
    <property type="entry name" value="MEVGALKINASE"/>
</dbReference>
<evidence type="ECO:0000259" key="13">
    <source>
        <dbReference type="Pfam" id="PF00288"/>
    </source>
</evidence>
<dbReference type="NCBIfam" id="TIGR00131">
    <property type="entry name" value="gal_kin"/>
    <property type="match status" value="1"/>
</dbReference>
<evidence type="ECO:0000256" key="11">
    <source>
        <dbReference type="ARBA" id="ARBA00029590"/>
    </source>
</evidence>
<proteinExistence type="inferred from homology"/>
<dbReference type="InterPro" id="IPR019539">
    <property type="entry name" value="GalKase_N"/>
</dbReference>
<comment type="similarity">
    <text evidence="2">Belongs to the GHMP kinase family. GalK subfamily.</text>
</comment>
<dbReference type="OrthoDB" id="187738at2759"/>
<evidence type="ECO:0000256" key="8">
    <source>
        <dbReference type="ARBA" id="ARBA00022840"/>
    </source>
</evidence>
<evidence type="ECO:0000256" key="2">
    <source>
        <dbReference type="ARBA" id="ARBA00006566"/>
    </source>
</evidence>
<evidence type="ECO:0000256" key="9">
    <source>
        <dbReference type="ARBA" id="ARBA00023144"/>
    </source>
</evidence>
<evidence type="ECO:0000259" key="14">
    <source>
        <dbReference type="Pfam" id="PF10509"/>
    </source>
</evidence>
<accession>A0A1R1PSP0</accession>
<dbReference type="Pfam" id="PF10509">
    <property type="entry name" value="GalKase_gal_bdg"/>
    <property type="match status" value="1"/>
</dbReference>
<dbReference type="PANTHER" id="PTHR10457:SF7">
    <property type="entry name" value="GALACTOKINASE-RELATED"/>
    <property type="match status" value="1"/>
</dbReference>
<dbReference type="FunFam" id="1.20.1440.340:FF:000003">
    <property type="entry name" value="GAL1p Galactokinase"/>
    <property type="match status" value="1"/>
</dbReference>
<comment type="caution">
    <text evidence="15">The sequence shown here is derived from an EMBL/GenBank/DDBJ whole genome shotgun (WGS) entry which is preliminary data.</text>
</comment>
<dbReference type="GO" id="GO:0004335">
    <property type="term" value="F:galactokinase activity"/>
    <property type="evidence" value="ECO:0007669"/>
    <property type="project" value="UniProtKB-EC"/>
</dbReference>
<sequence>MGSIPIVSAVSQIYGCDNEINEKRYQEFMNKFKSLYNQDPEFIVRAPGRVNIIGEHIDYCGMPVLPMAIEPDILVAVTRRNDNTIQVNNENSGAYKPFTFTHTQGETVEIDTSNHFWGNYFKCGYRGAYEATNEPAVRGMNCLLGGNLPTGSGLSSSSALVCCSAMTFSLVNDTKLTQSEIVECAVKAERYVGVNGGGMDQTCSIMAKNSSALFIEFHPKTAVTDVKFPKTDPQIAFVIANTLVTSNKKDTAPVCYNLRVVETRIAALMLAKHLQIQDFMNIANPLTMKIVMDMHLNEDAEIKQCGETEVWCRKLGKMVDISKAFFGKNQGGFTWEQCAEYLGMTVEELKIKVQTDRFPVIAESLQLYNRTLHVYSEALRVVKFRQICENGGDNNGPTIQRLGELMNESQESCDGLFNCSCEELNTLCGIARYVVNDC</sequence>
<dbReference type="SUPFAM" id="SSF55060">
    <property type="entry name" value="GHMP Kinase, C-terminal domain"/>
    <property type="match status" value="1"/>
</dbReference>
<dbReference type="Gene3D" id="3.30.70.3170">
    <property type="match status" value="1"/>
</dbReference>
<evidence type="ECO:0000313" key="16">
    <source>
        <dbReference type="Proteomes" id="UP000188320"/>
    </source>
</evidence>
<reference evidence="16" key="1">
    <citation type="submission" date="2017-01" db="EMBL/GenBank/DDBJ databases">
        <authorList>
            <person name="Wang Y."/>
            <person name="White M."/>
            <person name="Kvist S."/>
            <person name="Moncalvo J.-M."/>
        </authorList>
    </citation>
    <scope>NUCLEOTIDE SEQUENCE [LARGE SCALE GENOMIC DNA]</scope>
    <source>
        <strain evidence="16">COL-18-3</strain>
    </source>
</reference>
<keyword evidence="10" id="KW-0119">Carbohydrate metabolism</keyword>
<evidence type="ECO:0000256" key="6">
    <source>
        <dbReference type="ARBA" id="ARBA00022741"/>
    </source>
</evidence>
<dbReference type="Pfam" id="PF00288">
    <property type="entry name" value="GHMP_kinases_N"/>
    <property type="match status" value="1"/>
</dbReference>
<dbReference type="InterPro" id="IPR020568">
    <property type="entry name" value="Ribosomal_Su5_D2-typ_SF"/>
</dbReference>
<evidence type="ECO:0000256" key="4">
    <source>
        <dbReference type="ARBA" id="ARBA00019487"/>
    </source>
</evidence>
<dbReference type="InterPro" id="IPR036554">
    <property type="entry name" value="GHMP_kinase_C_sf"/>
</dbReference>
<dbReference type="GO" id="GO:0006012">
    <property type="term" value="P:galactose metabolic process"/>
    <property type="evidence" value="ECO:0007669"/>
    <property type="project" value="UniProtKB-UniPathway"/>
</dbReference>
<dbReference type="PIRSF" id="PIRSF000530">
    <property type="entry name" value="Galactokinase"/>
    <property type="match status" value="1"/>
</dbReference>
<dbReference type="InterPro" id="IPR000705">
    <property type="entry name" value="Galactokinase"/>
</dbReference>
<dbReference type="AlphaFoldDB" id="A0A1R1PSP0"/>
<keyword evidence="6" id="KW-0547">Nucleotide-binding</keyword>
<dbReference type="PROSITE" id="PS00106">
    <property type="entry name" value="GALACTOKINASE"/>
    <property type="match status" value="1"/>
</dbReference>
<feature type="domain" description="Galactokinase N-terminal" evidence="14">
    <location>
        <begin position="30"/>
        <end position="79"/>
    </location>
</feature>
<keyword evidence="5" id="KW-0808">Transferase</keyword>
<dbReference type="InterPro" id="IPR014721">
    <property type="entry name" value="Ribsml_uS5_D2-typ_fold_subgr"/>
</dbReference>
<dbReference type="InterPro" id="IPR006203">
    <property type="entry name" value="GHMP_knse_ATP-bd_CS"/>
</dbReference>
<name>A0A1R1PSP0_ZANCU</name>
<dbReference type="EC" id="2.7.1.6" evidence="3"/>
<dbReference type="SUPFAM" id="SSF54211">
    <property type="entry name" value="Ribosomal protein S5 domain 2-like"/>
    <property type="match status" value="1"/>
</dbReference>
<organism evidence="15 16">
    <name type="scientific">Zancudomyces culisetae</name>
    <name type="common">Gut fungus</name>
    <name type="synonym">Smittium culisetae</name>
    <dbReference type="NCBI Taxonomy" id="1213189"/>
    <lineage>
        <taxon>Eukaryota</taxon>
        <taxon>Fungi</taxon>
        <taxon>Fungi incertae sedis</taxon>
        <taxon>Zoopagomycota</taxon>
        <taxon>Kickxellomycotina</taxon>
        <taxon>Harpellomycetes</taxon>
        <taxon>Harpellales</taxon>
        <taxon>Legeriomycetaceae</taxon>
        <taxon>Zancudomyces</taxon>
    </lineage>
</organism>
<dbReference type="InterPro" id="IPR006206">
    <property type="entry name" value="Mevalonate/galactokinase"/>
</dbReference>
<keyword evidence="9" id="KW-0299">Galactose metabolism</keyword>
<dbReference type="UniPathway" id="UPA00214"/>
<gene>
    <name evidence="15" type="ORF">AX774_g2525</name>
</gene>
<dbReference type="Gene3D" id="3.30.230.10">
    <property type="match status" value="1"/>
</dbReference>
<dbReference type="GO" id="GO:0005829">
    <property type="term" value="C:cytosol"/>
    <property type="evidence" value="ECO:0007669"/>
    <property type="project" value="TreeGrafter"/>
</dbReference>
<evidence type="ECO:0000313" key="15">
    <source>
        <dbReference type="EMBL" id="OMH83978.1"/>
    </source>
</evidence>
<dbReference type="InterPro" id="IPR019741">
    <property type="entry name" value="Galactokinase_CS"/>
</dbReference>
<keyword evidence="7 15" id="KW-0418">Kinase</keyword>
<dbReference type="Gene3D" id="1.20.1440.340">
    <property type="match status" value="1"/>
</dbReference>
<evidence type="ECO:0000256" key="3">
    <source>
        <dbReference type="ARBA" id="ARBA00012315"/>
    </source>
</evidence>
<dbReference type="GO" id="GO:0005524">
    <property type="term" value="F:ATP binding"/>
    <property type="evidence" value="ECO:0007669"/>
    <property type="project" value="UniProtKB-KW"/>
</dbReference>
<keyword evidence="8" id="KW-0067">ATP-binding</keyword>
<dbReference type="InterPro" id="IPR006204">
    <property type="entry name" value="GHMP_kinase_N_dom"/>
</dbReference>
<dbReference type="PROSITE" id="PS00627">
    <property type="entry name" value="GHMP_KINASES_ATP"/>
    <property type="match status" value="1"/>
</dbReference>